<dbReference type="InterPro" id="IPR052035">
    <property type="entry name" value="ZnF_BED_domain_contain"/>
</dbReference>
<gene>
    <name evidence="7" type="ORF">RCL2_001998700</name>
</gene>
<name>A0A8H3LUF4_9GLOM</name>
<keyword evidence="3" id="KW-0863">Zinc-finger</keyword>
<dbReference type="GO" id="GO:0008270">
    <property type="term" value="F:zinc ion binding"/>
    <property type="evidence" value="ECO:0007669"/>
    <property type="project" value="UniProtKB-KW"/>
</dbReference>
<keyword evidence="5" id="KW-0539">Nucleus</keyword>
<evidence type="ECO:0000313" key="8">
    <source>
        <dbReference type="Proteomes" id="UP000615446"/>
    </source>
</evidence>
<dbReference type="OrthoDB" id="2408784at2759"/>
<feature type="domain" description="HAT C-terminal dimerisation" evidence="6">
    <location>
        <begin position="244"/>
        <end position="311"/>
    </location>
</feature>
<protein>
    <submittedName>
        <fullName evidence="7">Zinc finger BED domain-containing protein RICESLEEPER 2-like</fullName>
    </submittedName>
</protein>
<keyword evidence="2" id="KW-0479">Metal-binding</keyword>
<evidence type="ECO:0000256" key="4">
    <source>
        <dbReference type="ARBA" id="ARBA00022833"/>
    </source>
</evidence>
<dbReference type="Pfam" id="PF05699">
    <property type="entry name" value="Dimer_Tnp_hAT"/>
    <property type="match status" value="1"/>
</dbReference>
<evidence type="ECO:0000256" key="3">
    <source>
        <dbReference type="ARBA" id="ARBA00022771"/>
    </source>
</evidence>
<dbReference type="PANTHER" id="PTHR46481:SF10">
    <property type="entry name" value="ZINC FINGER BED DOMAIN-CONTAINING PROTEIN 39"/>
    <property type="match status" value="1"/>
</dbReference>
<evidence type="ECO:0000256" key="1">
    <source>
        <dbReference type="ARBA" id="ARBA00004123"/>
    </source>
</evidence>
<keyword evidence="4" id="KW-0862">Zinc</keyword>
<organism evidence="7 8">
    <name type="scientific">Rhizophagus clarus</name>
    <dbReference type="NCBI Taxonomy" id="94130"/>
    <lineage>
        <taxon>Eukaryota</taxon>
        <taxon>Fungi</taxon>
        <taxon>Fungi incertae sedis</taxon>
        <taxon>Mucoromycota</taxon>
        <taxon>Glomeromycotina</taxon>
        <taxon>Glomeromycetes</taxon>
        <taxon>Glomerales</taxon>
        <taxon>Glomeraceae</taxon>
        <taxon>Rhizophagus</taxon>
    </lineage>
</organism>
<reference evidence="7" key="1">
    <citation type="submission" date="2019-10" db="EMBL/GenBank/DDBJ databases">
        <title>Conservation and host-specific expression of non-tandemly repeated heterogenous ribosome RNA gene in arbuscular mycorrhizal fungi.</title>
        <authorList>
            <person name="Maeda T."/>
            <person name="Kobayashi Y."/>
            <person name="Nakagawa T."/>
            <person name="Ezawa T."/>
            <person name="Yamaguchi K."/>
            <person name="Bino T."/>
            <person name="Nishimoto Y."/>
            <person name="Shigenobu S."/>
            <person name="Kawaguchi M."/>
        </authorList>
    </citation>
    <scope>NUCLEOTIDE SEQUENCE</scope>
    <source>
        <strain evidence="7">HR1</strain>
    </source>
</reference>
<dbReference type="EMBL" id="BLAL01000225">
    <property type="protein sequence ID" value="GES93234.1"/>
    <property type="molecule type" value="Genomic_DNA"/>
</dbReference>
<evidence type="ECO:0000256" key="2">
    <source>
        <dbReference type="ARBA" id="ARBA00022723"/>
    </source>
</evidence>
<dbReference type="SUPFAM" id="SSF53098">
    <property type="entry name" value="Ribonuclease H-like"/>
    <property type="match status" value="1"/>
</dbReference>
<comment type="subcellular location">
    <subcellularLocation>
        <location evidence="1">Nucleus</location>
    </subcellularLocation>
</comment>
<dbReference type="GO" id="GO:0005634">
    <property type="term" value="C:nucleus"/>
    <property type="evidence" value="ECO:0007669"/>
    <property type="project" value="UniProtKB-SubCell"/>
</dbReference>
<evidence type="ECO:0000259" key="6">
    <source>
        <dbReference type="Pfam" id="PF05699"/>
    </source>
</evidence>
<comment type="caution">
    <text evidence="7">The sequence shown here is derived from an EMBL/GenBank/DDBJ whole genome shotgun (WGS) entry which is preliminary data.</text>
</comment>
<dbReference type="InterPro" id="IPR008906">
    <property type="entry name" value="HATC_C_dom"/>
</dbReference>
<accession>A0A8H3LUF4</accession>
<evidence type="ECO:0000256" key="5">
    <source>
        <dbReference type="ARBA" id="ARBA00023242"/>
    </source>
</evidence>
<dbReference type="GO" id="GO:0046983">
    <property type="term" value="F:protein dimerization activity"/>
    <property type="evidence" value="ECO:0007669"/>
    <property type="project" value="InterPro"/>
</dbReference>
<dbReference type="PANTHER" id="PTHR46481">
    <property type="entry name" value="ZINC FINGER BED DOMAIN-CONTAINING PROTEIN 4"/>
    <property type="match status" value="1"/>
</dbReference>
<proteinExistence type="predicted"/>
<evidence type="ECO:0000313" key="7">
    <source>
        <dbReference type="EMBL" id="GES93234.1"/>
    </source>
</evidence>
<dbReference type="Proteomes" id="UP000615446">
    <property type="component" value="Unassembled WGS sequence"/>
</dbReference>
<sequence length="348" mass="40669">MKKAYSILQKDYPNIIFLGCFAHNINLLIKSIIELALIKETITPVQEIIKFFKRHHIENACLERLQIEKIGKTIKFNLPVITRWGSHYICLQSFLASKKALQNVVFEECVRKSIPSSLNSKLIDIEGFWVNIEEICQLLEPFTKIIREFESNQPNLSLVYDRFTKLKNEIKQLTNTSLKDIILDKYPRYHGQDLTDEYPFSMIAEETSKFVNQDLSGQLVKELLWYNNKTGPFNSSIFWKLEAISNPIDWWNGFQQEVPVLSKFAVKLMSIPASNAALERNWSNFDFIQNIKRNRLTNERTFKLVSIYSNLRLANGQKLNDDNINEEELENLDEIIVIEESEESNIEH</sequence>
<dbReference type="InterPro" id="IPR012337">
    <property type="entry name" value="RNaseH-like_sf"/>
</dbReference>
<dbReference type="AlphaFoldDB" id="A0A8H3LUF4"/>